<dbReference type="PANTHER" id="PTHR42928">
    <property type="entry name" value="TRICARBOXYLATE-BINDING PROTEIN"/>
    <property type="match status" value="1"/>
</dbReference>
<dbReference type="PANTHER" id="PTHR42928:SF5">
    <property type="entry name" value="BLR1237 PROTEIN"/>
    <property type="match status" value="1"/>
</dbReference>
<name>A0A9X1IJM8_9PROT</name>
<dbReference type="SUPFAM" id="SSF53850">
    <property type="entry name" value="Periplasmic binding protein-like II"/>
    <property type="match status" value="1"/>
</dbReference>
<dbReference type="Gene3D" id="3.40.190.150">
    <property type="entry name" value="Bordetella uptake gene, domain 1"/>
    <property type="match status" value="1"/>
</dbReference>
<accession>A0A9X1IJM8</accession>
<comment type="caution">
    <text evidence="3">The sequence shown here is derived from an EMBL/GenBank/DDBJ whole genome shotgun (WGS) entry which is preliminary data.</text>
</comment>
<dbReference type="InterPro" id="IPR005064">
    <property type="entry name" value="BUG"/>
</dbReference>
<feature type="chain" id="PRO_5040922858" evidence="2">
    <location>
        <begin position="21"/>
        <end position="322"/>
    </location>
</feature>
<keyword evidence="4" id="KW-1185">Reference proteome</keyword>
<evidence type="ECO:0000256" key="2">
    <source>
        <dbReference type="SAM" id="SignalP"/>
    </source>
</evidence>
<evidence type="ECO:0000313" key="4">
    <source>
        <dbReference type="Proteomes" id="UP001139311"/>
    </source>
</evidence>
<dbReference type="EMBL" id="JAJAQI010000088">
    <property type="protein sequence ID" value="MCB4825376.1"/>
    <property type="molecule type" value="Genomic_DNA"/>
</dbReference>
<feature type="signal peptide" evidence="2">
    <location>
        <begin position="1"/>
        <end position="20"/>
    </location>
</feature>
<sequence length="322" mass="33660">MIPRRWLLAGLSTLSRAALAQPAWQPERPIRLVVPFPAGGPTDLVARPLAQRLSDVLGQPVVVDNRGGAGGNLGAEQVVRAAPDGHTLLLSNVGVLAVNQSLYRSLPFDPERDFTPIALVAGAPVALVVNAAVPVRTVVEFVAWTQVQAAPVPYGTAGPGTPGHLAGEVFRTLTGAKLQHLPYRGSAPALQDLVAGHVPAMFDPVQSPLGQIAAGRLRALAVSAPVRSPALPATPTMREAGVANHEMVAWWAVVGPAGLPRPVIARLADEIRRISDNASWRDGLAQLGISPLFMSSGELATFRRAETTKWGAAVRASGATAE</sequence>
<evidence type="ECO:0000313" key="3">
    <source>
        <dbReference type="EMBL" id="MCB4825376.1"/>
    </source>
</evidence>
<dbReference type="RefSeq" id="WP_226614247.1">
    <property type="nucleotide sequence ID" value="NZ_JAJAQI010000088.1"/>
</dbReference>
<organism evidence="3 4">
    <name type="scientific">Roseicella aerolata</name>
    <dbReference type="NCBI Taxonomy" id="2883479"/>
    <lineage>
        <taxon>Bacteria</taxon>
        <taxon>Pseudomonadati</taxon>
        <taxon>Pseudomonadota</taxon>
        <taxon>Alphaproteobacteria</taxon>
        <taxon>Acetobacterales</taxon>
        <taxon>Roseomonadaceae</taxon>
        <taxon>Roseicella</taxon>
    </lineage>
</organism>
<reference evidence="3" key="1">
    <citation type="submission" date="2021-10" db="EMBL/GenBank/DDBJ databases">
        <title>Roseicella aerolatum sp. nov., isolated from aerosols of e-waste dismantling site.</title>
        <authorList>
            <person name="Qin T."/>
        </authorList>
    </citation>
    <scope>NUCLEOTIDE SEQUENCE</scope>
    <source>
        <strain evidence="3">GB24</strain>
    </source>
</reference>
<gene>
    <name evidence="3" type="ORF">LHA35_27060</name>
</gene>
<dbReference type="PIRSF" id="PIRSF017082">
    <property type="entry name" value="YflP"/>
    <property type="match status" value="1"/>
</dbReference>
<comment type="similarity">
    <text evidence="1">Belongs to the UPF0065 (bug) family.</text>
</comment>
<evidence type="ECO:0000256" key="1">
    <source>
        <dbReference type="ARBA" id="ARBA00006987"/>
    </source>
</evidence>
<dbReference type="InterPro" id="IPR042100">
    <property type="entry name" value="Bug_dom1"/>
</dbReference>
<proteinExistence type="inferred from homology"/>
<protein>
    <submittedName>
        <fullName evidence="3">Tripartite tricarboxylate transporter substrate binding protein</fullName>
    </submittedName>
</protein>
<keyword evidence="2" id="KW-0732">Signal</keyword>
<dbReference type="Gene3D" id="3.40.190.10">
    <property type="entry name" value="Periplasmic binding protein-like II"/>
    <property type="match status" value="1"/>
</dbReference>
<dbReference type="CDD" id="cd07012">
    <property type="entry name" value="PBP2_Bug_TTT"/>
    <property type="match status" value="1"/>
</dbReference>
<dbReference type="AlphaFoldDB" id="A0A9X1IJM8"/>
<dbReference type="Proteomes" id="UP001139311">
    <property type="component" value="Unassembled WGS sequence"/>
</dbReference>
<dbReference type="Pfam" id="PF03401">
    <property type="entry name" value="TctC"/>
    <property type="match status" value="1"/>
</dbReference>